<comment type="caution">
    <text evidence="3">The sequence shown here is derived from an EMBL/GenBank/DDBJ whole genome shotgun (WGS) entry which is preliminary data.</text>
</comment>
<dbReference type="PROSITE" id="PS50234">
    <property type="entry name" value="VWFA"/>
    <property type="match status" value="1"/>
</dbReference>
<dbReference type="RefSeq" id="WP_341402624.1">
    <property type="nucleotide sequence ID" value="NZ_JBBUKT010000001.1"/>
</dbReference>
<keyword evidence="1" id="KW-0472">Membrane</keyword>
<proteinExistence type="predicted"/>
<organism evidence="3 4">
    <name type="scientific">Luteolibacter soli</name>
    <dbReference type="NCBI Taxonomy" id="3135280"/>
    <lineage>
        <taxon>Bacteria</taxon>
        <taxon>Pseudomonadati</taxon>
        <taxon>Verrucomicrobiota</taxon>
        <taxon>Verrucomicrobiia</taxon>
        <taxon>Verrucomicrobiales</taxon>
        <taxon>Verrucomicrobiaceae</taxon>
        <taxon>Luteolibacter</taxon>
    </lineage>
</organism>
<dbReference type="PANTHER" id="PTHR22550">
    <property type="entry name" value="SPORE GERMINATION PROTEIN"/>
    <property type="match status" value="1"/>
</dbReference>
<dbReference type="SUPFAM" id="SSF53300">
    <property type="entry name" value="vWA-like"/>
    <property type="match status" value="1"/>
</dbReference>
<reference evidence="3 4" key="1">
    <citation type="submission" date="2024-04" db="EMBL/GenBank/DDBJ databases">
        <title>Luteolibacter sp. isolated from soil.</title>
        <authorList>
            <person name="An J."/>
        </authorList>
    </citation>
    <scope>NUCLEOTIDE SEQUENCE [LARGE SCALE GENOMIC DNA]</scope>
    <source>
        <strain evidence="3 4">Y139</strain>
    </source>
</reference>
<dbReference type="SMART" id="SM00327">
    <property type="entry name" value="VWA"/>
    <property type="match status" value="1"/>
</dbReference>
<dbReference type="Proteomes" id="UP001371305">
    <property type="component" value="Unassembled WGS sequence"/>
</dbReference>
<dbReference type="InterPro" id="IPR050768">
    <property type="entry name" value="UPF0353/GerABKA_families"/>
</dbReference>
<dbReference type="InterPro" id="IPR002035">
    <property type="entry name" value="VWF_A"/>
</dbReference>
<protein>
    <submittedName>
        <fullName evidence="3">VWA domain-containing protein</fullName>
    </submittedName>
</protein>
<dbReference type="CDD" id="cd01467">
    <property type="entry name" value="vWA_BatA_type"/>
    <property type="match status" value="1"/>
</dbReference>
<accession>A0ABU9AQC0</accession>
<keyword evidence="1" id="KW-1133">Transmembrane helix</keyword>
<feature type="transmembrane region" description="Helical" evidence="1">
    <location>
        <begin position="300"/>
        <end position="320"/>
    </location>
</feature>
<feature type="domain" description="VWFA" evidence="2">
    <location>
        <begin position="95"/>
        <end position="279"/>
    </location>
</feature>
<dbReference type="PANTHER" id="PTHR22550:SF18">
    <property type="entry name" value="VWFA DOMAIN-CONTAINING PROTEIN"/>
    <property type="match status" value="1"/>
</dbReference>
<evidence type="ECO:0000313" key="3">
    <source>
        <dbReference type="EMBL" id="MEK7949204.1"/>
    </source>
</evidence>
<keyword evidence="1" id="KW-0812">Transmembrane</keyword>
<gene>
    <name evidence="3" type="ORF">WKV53_01780</name>
</gene>
<evidence type="ECO:0000256" key="1">
    <source>
        <dbReference type="SAM" id="Phobius"/>
    </source>
</evidence>
<evidence type="ECO:0000313" key="4">
    <source>
        <dbReference type="Proteomes" id="UP001371305"/>
    </source>
</evidence>
<evidence type="ECO:0000259" key="2">
    <source>
        <dbReference type="PROSITE" id="PS50234"/>
    </source>
</evidence>
<dbReference type="InterPro" id="IPR036465">
    <property type="entry name" value="vWFA_dom_sf"/>
</dbReference>
<dbReference type="InterPro" id="IPR033881">
    <property type="entry name" value="vWA_BatA_type"/>
</dbReference>
<dbReference type="Pfam" id="PF00092">
    <property type="entry name" value="VWA"/>
    <property type="match status" value="1"/>
</dbReference>
<dbReference type="Gene3D" id="3.40.50.410">
    <property type="entry name" value="von Willebrand factor, type A domain"/>
    <property type="match status" value="1"/>
</dbReference>
<name>A0ABU9AQC0_9BACT</name>
<dbReference type="EMBL" id="JBBUKT010000001">
    <property type="protein sequence ID" value="MEK7949204.1"/>
    <property type="molecule type" value="Genomic_DNA"/>
</dbReference>
<sequence>MITLAYPWVLLLLLLPLVVRWWLPAHRESRPSLHVPFLDRLSQLTGQRAGTGASVLEGVLGRKLVMPFLWICLVLAVARPQWIEPPVSRSKPMRDLLVAVDLSGSMETQDFTDASGKTSDRLTAVKQVLDGFLAKREGDRVGLIFFGTAAFVQAPFTEDLAVCRQLLGEAQVKMAGPQTAFGDAIGLGITMFDRSEMKQKVMIVLTDGNDTASQVPPPKAAEIAKGKGIVIHTVSVGDPTAAGEQALDVPTLQTVAKETGGVYSAASDRKQLEEIYGKLDALETHAAETVSRRPKRDVHYWPLGIGAGAALVYFAVLLAWRAMQSREQRAVAGKEVPV</sequence>
<keyword evidence="4" id="KW-1185">Reference proteome</keyword>